<evidence type="ECO:0000259" key="7">
    <source>
        <dbReference type="SMART" id="SM00385"/>
    </source>
</evidence>
<keyword evidence="3 6" id="KW-0195">Cyclin</keyword>
<protein>
    <recommendedName>
        <fullName evidence="5">B-like cyclin</fullName>
    </recommendedName>
</protein>
<dbReference type="SMART" id="SM00385">
    <property type="entry name" value="CYCLIN"/>
    <property type="match status" value="2"/>
</dbReference>
<reference evidence="9 10" key="1">
    <citation type="journal article" date="2012" name="Nat. Biotechnol.">
        <title>Draft genome sequence of pigeonpea (Cajanus cajan), an orphan legume crop of resource-poor farmers.</title>
        <authorList>
            <person name="Varshney R.K."/>
            <person name="Chen W."/>
            <person name="Li Y."/>
            <person name="Bharti A.K."/>
            <person name="Saxena R.K."/>
            <person name="Schlueter J.A."/>
            <person name="Donoghue M.T."/>
            <person name="Azam S."/>
            <person name="Fan G."/>
            <person name="Whaley A.M."/>
            <person name="Farmer A.D."/>
            <person name="Sheridan J."/>
            <person name="Iwata A."/>
            <person name="Tuteja R."/>
            <person name="Penmetsa R.V."/>
            <person name="Wu W."/>
            <person name="Upadhyaya H.D."/>
            <person name="Yang S.P."/>
            <person name="Shah T."/>
            <person name="Saxena K.B."/>
            <person name="Michael T."/>
            <person name="McCombie W.R."/>
            <person name="Yang B."/>
            <person name="Zhang G."/>
            <person name="Yang H."/>
            <person name="Wang J."/>
            <person name="Spillane C."/>
            <person name="Cook D.R."/>
            <person name="May G.D."/>
            <person name="Xu X."/>
            <person name="Jackson S.A."/>
        </authorList>
    </citation>
    <scope>NUCLEOTIDE SEQUENCE [LARGE SCALE GENOMIC DNA]</scope>
    <source>
        <strain evidence="10">cv. Asha</strain>
    </source>
</reference>
<dbReference type="Proteomes" id="UP000075243">
    <property type="component" value="Chromosome 10"/>
</dbReference>
<dbReference type="PANTHER" id="PTHR10177">
    <property type="entry name" value="CYCLINS"/>
    <property type="match status" value="1"/>
</dbReference>
<sequence length="355" mass="40346">MLRVWHAGKAKNVEDGQGCRQVLGDIGNLEVPRITEGKLISKPFTRFSNFVVAHHCILCFQSVIVPTLDKEAIVHQEHGAEDFFRKPNLEPVAMASSEAGERVSEASGVLIEAEYEPFYIDVNDPHEVAVAEYFDDIYRFLKLAELETGFRASDYMNSQHDINEIMRSIEEILLLSISSMLIACKYEEMWTTPKVSDFISITDNAYSRNQILSMEKDILMKLEWKLSVPTSYVFIVTYIRAFNLPDKQMENMVFFLAELGLANYRTAISLLPSMLAAAAVYAARFTLNRNPIWNEILKNRAGYTTQKIRDCAKLLVRLLSNAPNSNTNTLYQKFCSIDRGGVAYLTPPNDFETHL</sequence>
<feature type="domain" description="Cyclin-like" evidence="7">
    <location>
        <begin position="233"/>
        <end position="317"/>
    </location>
</feature>
<dbReference type="InterPro" id="IPR006671">
    <property type="entry name" value="Cyclin_N"/>
</dbReference>
<dbReference type="Pfam" id="PF02984">
    <property type="entry name" value="Cyclin_C"/>
    <property type="match status" value="1"/>
</dbReference>
<organism evidence="9 10">
    <name type="scientific">Cajanus cajan</name>
    <name type="common">Pigeon pea</name>
    <name type="synonym">Cajanus indicus</name>
    <dbReference type="NCBI Taxonomy" id="3821"/>
    <lineage>
        <taxon>Eukaryota</taxon>
        <taxon>Viridiplantae</taxon>
        <taxon>Streptophyta</taxon>
        <taxon>Embryophyta</taxon>
        <taxon>Tracheophyta</taxon>
        <taxon>Spermatophyta</taxon>
        <taxon>Magnoliopsida</taxon>
        <taxon>eudicotyledons</taxon>
        <taxon>Gunneridae</taxon>
        <taxon>Pentapetalae</taxon>
        <taxon>rosids</taxon>
        <taxon>fabids</taxon>
        <taxon>Fabales</taxon>
        <taxon>Fabaceae</taxon>
        <taxon>Papilionoideae</taxon>
        <taxon>50 kb inversion clade</taxon>
        <taxon>NPAAA clade</taxon>
        <taxon>indigoferoid/millettioid clade</taxon>
        <taxon>Phaseoleae</taxon>
        <taxon>Cajanus</taxon>
    </lineage>
</organism>
<gene>
    <name evidence="9" type="ORF">KK1_013874</name>
</gene>
<dbReference type="InterPro" id="IPR013763">
    <property type="entry name" value="Cyclin-like_dom"/>
</dbReference>
<dbReference type="SMART" id="SM01332">
    <property type="entry name" value="Cyclin_C"/>
    <property type="match status" value="1"/>
</dbReference>
<dbReference type="Pfam" id="PF00134">
    <property type="entry name" value="Cyclin_N"/>
    <property type="match status" value="1"/>
</dbReference>
<keyword evidence="4" id="KW-0131">Cell cycle</keyword>
<evidence type="ECO:0000313" key="9">
    <source>
        <dbReference type="EMBL" id="KYP58466.1"/>
    </source>
</evidence>
<comment type="similarity">
    <text evidence="6">Belongs to the cyclin family.</text>
</comment>
<accession>A0A151SUK3</accession>
<dbReference type="STRING" id="3821.A0A151SUK3"/>
<dbReference type="Gramene" id="C.cajan_13461.t">
    <property type="protein sequence ID" value="C.cajan_13461.t"/>
    <property type="gene ID" value="C.cajan_13461"/>
</dbReference>
<dbReference type="OMA" id="WHAGKAK"/>
<dbReference type="InterPro" id="IPR004367">
    <property type="entry name" value="Cyclin_C-dom"/>
</dbReference>
<feature type="domain" description="Cyclin C-terminal" evidence="8">
    <location>
        <begin position="229"/>
        <end position="348"/>
    </location>
</feature>
<comment type="subunit">
    <text evidence="1">Interacts with the CDC2 protein kinase to form a serine/threonine kinase holoenzyme complex also known as maturation promoting factor (MPF). The cyclin subunit imparts substrate specificity to the complex.</text>
</comment>
<evidence type="ECO:0000256" key="2">
    <source>
        <dbReference type="ARBA" id="ARBA00022618"/>
    </source>
</evidence>
<evidence type="ECO:0000313" key="10">
    <source>
        <dbReference type="Proteomes" id="UP000075243"/>
    </source>
</evidence>
<evidence type="ECO:0000256" key="1">
    <source>
        <dbReference type="ARBA" id="ARBA00011177"/>
    </source>
</evidence>
<dbReference type="InterPro" id="IPR039361">
    <property type="entry name" value="Cyclin"/>
</dbReference>
<dbReference type="EMBL" id="CM003612">
    <property type="protein sequence ID" value="KYP58466.1"/>
    <property type="molecule type" value="Genomic_DNA"/>
</dbReference>
<name>A0A151SUK3_CAJCA</name>
<dbReference type="InterPro" id="IPR036915">
    <property type="entry name" value="Cyclin-like_sf"/>
</dbReference>
<dbReference type="Gene3D" id="1.10.472.10">
    <property type="entry name" value="Cyclin-like"/>
    <property type="match status" value="2"/>
</dbReference>
<evidence type="ECO:0000256" key="3">
    <source>
        <dbReference type="ARBA" id="ARBA00023127"/>
    </source>
</evidence>
<dbReference type="AlphaFoldDB" id="A0A151SUK3"/>
<proteinExistence type="inferred from homology"/>
<evidence type="ECO:0000256" key="5">
    <source>
        <dbReference type="ARBA" id="ARBA00032263"/>
    </source>
</evidence>
<keyword evidence="10" id="KW-1185">Reference proteome</keyword>
<keyword evidence="2" id="KW-0132">Cell division</keyword>
<dbReference type="GO" id="GO:0051301">
    <property type="term" value="P:cell division"/>
    <property type="evidence" value="ECO:0007669"/>
    <property type="project" value="UniProtKB-KW"/>
</dbReference>
<evidence type="ECO:0000256" key="4">
    <source>
        <dbReference type="ARBA" id="ARBA00023306"/>
    </source>
</evidence>
<dbReference type="SUPFAM" id="SSF47954">
    <property type="entry name" value="Cyclin-like"/>
    <property type="match status" value="2"/>
</dbReference>
<feature type="domain" description="Cyclin-like" evidence="7">
    <location>
        <begin position="135"/>
        <end position="220"/>
    </location>
</feature>
<evidence type="ECO:0000256" key="6">
    <source>
        <dbReference type="RuleBase" id="RU000383"/>
    </source>
</evidence>
<evidence type="ECO:0000259" key="8">
    <source>
        <dbReference type="SMART" id="SM01332"/>
    </source>
</evidence>